<dbReference type="InterPro" id="IPR051144">
    <property type="entry name" value="Formin_homology_domain"/>
</dbReference>
<comment type="caution">
    <text evidence="2">The sequence shown here is derived from an EMBL/GenBank/DDBJ whole genome shotgun (WGS) entry which is preliminary data.</text>
</comment>
<gene>
    <name evidence="2" type="ORF">SNAT2548_LOCUS13312</name>
</gene>
<reference evidence="2" key="1">
    <citation type="submission" date="2021-02" db="EMBL/GenBank/DDBJ databases">
        <authorList>
            <person name="Dougan E. K."/>
            <person name="Rhodes N."/>
            <person name="Thang M."/>
            <person name="Chan C."/>
        </authorList>
    </citation>
    <scope>NUCLEOTIDE SEQUENCE</scope>
</reference>
<dbReference type="EMBL" id="CAJNDS010001391">
    <property type="protein sequence ID" value="CAE7257494.1"/>
    <property type="molecule type" value="Genomic_DNA"/>
</dbReference>
<name>A0A812M5V5_9DINO</name>
<dbReference type="PANTHER" id="PTHR45733">
    <property type="entry name" value="FORMIN-J"/>
    <property type="match status" value="1"/>
</dbReference>
<evidence type="ECO:0000256" key="1">
    <source>
        <dbReference type="SAM" id="MobiDB-lite"/>
    </source>
</evidence>
<evidence type="ECO:0000313" key="2">
    <source>
        <dbReference type="EMBL" id="CAE7257494.1"/>
    </source>
</evidence>
<feature type="region of interest" description="Disordered" evidence="1">
    <location>
        <begin position="80"/>
        <end position="106"/>
    </location>
</feature>
<dbReference type="Proteomes" id="UP000604046">
    <property type="component" value="Unassembled WGS sequence"/>
</dbReference>
<feature type="compositionally biased region" description="Acidic residues" evidence="1">
    <location>
        <begin position="96"/>
        <end position="106"/>
    </location>
</feature>
<feature type="compositionally biased region" description="Acidic residues" evidence="1">
    <location>
        <begin position="148"/>
        <end position="159"/>
    </location>
</feature>
<organism evidence="2 3">
    <name type="scientific">Symbiodinium natans</name>
    <dbReference type="NCBI Taxonomy" id="878477"/>
    <lineage>
        <taxon>Eukaryota</taxon>
        <taxon>Sar</taxon>
        <taxon>Alveolata</taxon>
        <taxon>Dinophyceae</taxon>
        <taxon>Suessiales</taxon>
        <taxon>Symbiodiniaceae</taxon>
        <taxon>Symbiodinium</taxon>
    </lineage>
</organism>
<evidence type="ECO:0000313" key="3">
    <source>
        <dbReference type="Proteomes" id="UP000604046"/>
    </source>
</evidence>
<feature type="region of interest" description="Disordered" evidence="1">
    <location>
        <begin position="706"/>
        <end position="894"/>
    </location>
</feature>
<feature type="compositionally biased region" description="Pro residues" evidence="1">
    <location>
        <begin position="839"/>
        <end position="853"/>
    </location>
</feature>
<proteinExistence type="predicted"/>
<dbReference type="OrthoDB" id="408280at2759"/>
<feature type="compositionally biased region" description="Polar residues" evidence="1">
    <location>
        <begin position="709"/>
        <end position="726"/>
    </location>
</feature>
<feature type="region of interest" description="Disordered" evidence="1">
    <location>
        <begin position="139"/>
        <end position="159"/>
    </location>
</feature>
<accession>A0A812M5V5</accession>
<protein>
    <submittedName>
        <fullName evidence="2">Uncharacterized protein</fullName>
    </submittedName>
</protein>
<dbReference type="AlphaFoldDB" id="A0A812M5V5"/>
<feature type="compositionally biased region" description="Basic and acidic residues" evidence="1">
    <location>
        <begin position="883"/>
        <end position="894"/>
    </location>
</feature>
<sequence>MELPAFEVEEEEAAGTNIDLGLPAFDAEDEDDIPVSNLVPKSAQVPVKTQPGAGVDLTGDHDEGGDVWQRLERELQAPIHLPVADSLEPTGPAGETADDKEDSDDDWAFVWKGSQSKLPSNILQEIENNVKAAADFHKENWTKKKEEDEQAQEDDDEEGWGAHMYESKEEKEASKENWVPEEDWSEWASNSKEAVAAQRLVQKIRSRVGSNVKQELSDQQPFPSEDLLEVIKLWIAREMPEQRMLLAMLLWIEAITIEVPIVRPDLNHYAMTILAKEENQTALREAADHVSHDVLLVKAGAPIPPPALRNEEAPKVQKSLISSLSGMLGHADFRIDEEDLTSMFEEVFADLPLTLRLASLVHLNEKAELLKKLWADKSSLLEEMRRLAAFDRASEVICRLTLQHAVQLGQQALNKDFRDLRDCLVDSLNRMGTEWRIAPNEEHLMQIHTLTLERQLQIMLSIERDIELQWYGLSLKVKSPDERSRQLRTYLNFEERLRPYLLEADLVGGKQLRDLQTESGMSVEIKDLAGVRQGVTEVFKKLKQRYQWKPTMTSRVEISRVNWVARLSAVIRLAMKTTCLFADQELRHLLREDEKRKLGREVFEQYKQWSKLERGDGMAIKGIKIAPADLVAKIRQKYEALGQAFQQPQFQPHTPAGLGVAAMTPGMGLMTPGLNPGTPGLGNLTPGGTGTRTPFNLEYSGGYEKVEGNTPQWKTPMTPLGQTSGMPSAGTPLFQTGVRASRTPGGPPPPTPTEVRASGTPGGPPPPTPGQVRASGTPGGPPPPTPGQAGAHVRGSMTPPGPAAFTPNLQGSYGINPFTPGGIPGQPATPVGQFGAPVPFTPGGPPPPTPGAPTTPAALSHPPRTPSYLPGSANAPTTPVALQKDEKSVKTESA</sequence>
<keyword evidence="3" id="KW-1185">Reference proteome</keyword>